<comment type="function">
    <text evidence="2 9">Catalyzes the interconversion of 2-phosphoglycerate and 3-phosphoglycerate.</text>
</comment>
<evidence type="ECO:0000256" key="5">
    <source>
        <dbReference type="ARBA" id="ARBA00022723"/>
    </source>
</evidence>
<dbReference type="Pfam" id="PF06415">
    <property type="entry name" value="iPGM_N"/>
    <property type="match status" value="1"/>
</dbReference>
<evidence type="ECO:0000256" key="11">
    <source>
        <dbReference type="PIRSR" id="PIRSR001492-1"/>
    </source>
</evidence>
<dbReference type="PANTHER" id="PTHR31637:SF0">
    <property type="entry name" value="2,3-BISPHOSPHOGLYCERATE-INDEPENDENT PHOSPHOGLYCERATE MUTASE"/>
    <property type="match status" value="1"/>
</dbReference>
<evidence type="ECO:0000256" key="13">
    <source>
        <dbReference type="PIRSR" id="PIRSR001492-3"/>
    </source>
</evidence>
<evidence type="ECO:0000313" key="17">
    <source>
        <dbReference type="Proteomes" id="UP000243205"/>
    </source>
</evidence>
<dbReference type="FunFam" id="3.40.1450.10:FF:000002">
    <property type="entry name" value="2,3-bisphosphoglycerate-independent phosphoglycerate mutase"/>
    <property type="match status" value="1"/>
</dbReference>
<evidence type="ECO:0000256" key="1">
    <source>
        <dbReference type="ARBA" id="ARBA00000370"/>
    </source>
</evidence>
<evidence type="ECO:0000259" key="15">
    <source>
        <dbReference type="Pfam" id="PF06415"/>
    </source>
</evidence>
<protein>
    <recommendedName>
        <fullName evidence="9 10">2,3-bisphosphoglycerate-independent phosphoglycerate mutase</fullName>
        <shortName evidence="9">BPG-independent PGAM</shortName>
        <shortName evidence="9">Phosphoglyceromutase</shortName>
        <shortName evidence="9">iPGM</shortName>
        <ecNumber evidence="9 10">5.4.2.12</ecNumber>
    </recommendedName>
</protein>
<gene>
    <name evidence="9" type="primary">gpmI</name>
    <name evidence="16" type="ORF">SAMN05661003_101348</name>
</gene>
<dbReference type="RefSeq" id="WP_092075609.1">
    <property type="nucleotide sequence ID" value="NZ_FNAQ01000001.1"/>
</dbReference>
<evidence type="ECO:0000256" key="4">
    <source>
        <dbReference type="ARBA" id="ARBA00008819"/>
    </source>
</evidence>
<dbReference type="OrthoDB" id="9800863at2"/>
<feature type="binding site" evidence="9 13">
    <location>
        <position position="441"/>
    </location>
    <ligand>
        <name>Mn(2+)</name>
        <dbReference type="ChEBI" id="CHEBI:29035"/>
        <label>2</label>
    </ligand>
</feature>
<dbReference type="HAMAP" id="MF_01038">
    <property type="entry name" value="GpmI"/>
    <property type="match status" value="1"/>
</dbReference>
<feature type="binding site" evidence="9 13">
    <location>
        <position position="442"/>
    </location>
    <ligand>
        <name>Mn(2+)</name>
        <dbReference type="ChEBI" id="CHEBI:29035"/>
        <label>2</label>
    </ligand>
</feature>
<evidence type="ECO:0000259" key="14">
    <source>
        <dbReference type="Pfam" id="PF01676"/>
    </source>
</evidence>
<feature type="binding site" evidence="9 13">
    <location>
        <position position="64"/>
    </location>
    <ligand>
        <name>Mn(2+)</name>
        <dbReference type="ChEBI" id="CHEBI:29035"/>
        <label>2</label>
    </ligand>
</feature>
<accession>A0A1G6XSC6</accession>
<dbReference type="GO" id="GO:0006007">
    <property type="term" value="P:glucose catabolic process"/>
    <property type="evidence" value="ECO:0007669"/>
    <property type="project" value="InterPro"/>
</dbReference>
<dbReference type="Pfam" id="PF01676">
    <property type="entry name" value="Metalloenzyme"/>
    <property type="match status" value="1"/>
</dbReference>
<dbReference type="PIRSF" id="PIRSF001492">
    <property type="entry name" value="IPGAM"/>
    <property type="match status" value="1"/>
</dbReference>
<comment type="pathway">
    <text evidence="3 9">Carbohydrate degradation; glycolysis; pyruvate from D-glyceraldehyde 3-phosphate: step 3/5.</text>
</comment>
<feature type="binding site" evidence="9 12">
    <location>
        <position position="332"/>
    </location>
    <ligand>
        <name>substrate</name>
    </ligand>
</feature>
<dbReference type="NCBIfam" id="TIGR01307">
    <property type="entry name" value="pgm_bpd_ind"/>
    <property type="match status" value="1"/>
</dbReference>
<dbReference type="InterPro" id="IPR006124">
    <property type="entry name" value="Metalloenzyme"/>
</dbReference>
<keyword evidence="8 9" id="KW-0413">Isomerase</keyword>
<feature type="binding site" evidence="9 13">
    <location>
        <position position="400"/>
    </location>
    <ligand>
        <name>Mn(2+)</name>
        <dbReference type="ChEBI" id="CHEBI:29035"/>
        <label>1</label>
    </ligand>
</feature>
<proteinExistence type="inferred from homology"/>
<feature type="binding site" evidence="9 13">
    <location>
        <position position="14"/>
    </location>
    <ligand>
        <name>Mn(2+)</name>
        <dbReference type="ChEBI" id="CHEBI:29035"/>
        <label>2</label>
    </ligand>
</feature>
<dbReference type="EC" id="5.4.2.12" evidence="9 10"/>
<dbReference type="SUPFAM" id="SSF53649">
    <property type="entry name" value="Alkaline phosphatase-like"/>
    <property type="match status" value="1"/>
</dbReference>
<dbReference type="UniPathway" id="UPA00109">
    <property type="reaction ID" value="UER00186"/>
</dbReference>
<evidence type="ECO:0000313" key="16">
    <source>
        <dbReference type="EMBL" id="SDD80256.1"/>
    </source>
</evidence>
<dbReference type="CDD" id="cd16010">
    <property type="entry name" value="iPGM"/>
    <property type="match status" value="1"/>
</dbReference>
<feature type="binding site" evidence="9 12">
    <location>
        <begin position="155"/>
        <end position="156"/>
    </location>
    <ligand>
        <name>substrate</name>
    </ligand>
</feature>
<evidence type="ECO:0000256" key="8">
    <source>
        <dbReference type="ARBA" id="ARBA00023235"/>
    </source>
</evidence>
<dbReference type="STRING" id="57664.SAMN05661003_101348"/>
<dbReference type="EMBL" id="FNAQ01000001">
    <property type="protein sequence ID" value="SDD80256.1"/>
    <property type="molecule type" value="Genomic_DNA"/>
</dbReference>
<feature type="binding site" evidence="9 12">
    <location>
        <position position="125"/>
    </location>
    <ligand>
        <name>substrate</name>
    </ligand>
</feature>
<dbReference type="InterPro" id="IPR036646">
    <property type="entry name" value="PGAM_B_sf"/>
</dbReference>
<feature type="binding site" evidence="9 13">
    <location>
        <position position="459"/>
    </location>
    <ligand>
        <name>Mn(2+)</name>
        <dbReference type="ChEBI" id="CHEBI:29035"/>
        <label>1</label>
    </ligand>
</feature>
<evidence type="ECO:0000256" key="2">
    <source>
        <dbReference type="ARBA" id="ARBA00002315"/>
    </source>
</evidence>
<feature type="domain" description="Metalloenzyme" evidence="14">
    <location>
        <begin position="7"/>
        <end position="497"/>
    </location>
</feature>
<keyword evidence="7 9" id="KW-0464">Manganese</keyword>
<dbReference type="Proteomes" id="UP000243205">
    <property type="component" value="Unassembled WGS sequence"/>
</dbReference>
<comment type="cofactor">
    <cofactor evidence="9">
        <name>Mn(2+)</name>
        <dbReference type="ChEBI" id="CHEBI:29035"/>
    </cofactor>
    <text evidence="9">Binds 2 manganese ions per subunit.</text>
</comment>
<feature type="binding site" evidence="9 12">
    <location>
        <position position="192"/>
    </location>
    <ligand>
        <name>substrate</name>
    </ligand>
</feature>
<feature type="binding site" evidence="9 12">
    <location>
        <position position="186"/>
    </location>
    <ligand>
        <name>substrate</name>
    </ligand>
</feature>
<sequence>MTFAARPIVLCILDGWGQRPQREGNAVLQAHTPCLDQLFTRYPHSLLQASGLAVGLPEGQMGNSEVGHMNIGAGRVVYQDLTRISKSIADGDFFCNPVLLQAMAALRHSGGKLHLLGLLSDGGVHSHDSHLYALIDLARQQGISNIQIHAILDGRDTPPQSAGRYLQALEHHLAGGPGRIASLCGRFYAMDRDQRWDRVERAWRMLVEAEAPCQPASATALATAYAAGETDEFVTPCLIGTADGRITDGDAVIVFNFRSDRVREISRTFCDPHFTGFAQRYRPQLCRYVCFTEYDETLHLPVAFPPENLHNLLAEVVASAGLRQLHIAETEKYAHVTFFFNGGREEPFRGEERILIPSPQDVTTYDQKPQMSAAQVRDTVCDKIAENCFDLIILNFANPDMVGHTGSLPAAIKAMETVDRCLADVVAVTLQQGGALLITADHGNCEQMIDDQGQPHTAHTTNPVALLYVAGDSDGYRLADGRLADLAPTLLQLLHLPQPAEMTGHSLLQPA</sequence>
<organism evidence="16 17">
    <name type="scientific">Desulfuromonas thiophila</name>
    <dbReference type="NCBI Taxonomy" id="57664"/>
    <lineage>
        <taxon>Bacteria</taxon>
        <taxon>Pseudomonadati</taxon>
        <taxon>Thermodesulfobacteriota</taxon>
        <taxon>Desulfuromonadia</taxon>
        <taxon>Desulfuromonadales</taxon>
        <taxon>Desulfuromonadaceae</taxon>
        <taxon>Desulfuromonas</taxon>
    </lineage>
</organism>
<comment type="catalytic activity">
    <reaction evidence="1 9">
        <text>(2R)-2-phosphoglycerate = (2R)-3-phosphoglycerate</text>
        <dbReference type="Rhea" id="RHEA:15901"/>
        <dbReference type="ChEBI" id="CHEBI:58272"/>
        <dbReference type="ChEBI" id="CHEBI:58289"/>
        <dbReference type="EC" id="5.4.2.12"/>
    </reaction>
</comment>
<comment type="similarity">
    <text evidence="4 9">Belongs to the BPG-independent phosphoglycerate mutase family.</text>
</comment>
<dbReference type="GO" id="GO:0004619">
    <property type="term" value="F:phosphoglycerate mutase activity"/>
    <property type="evidence" value="ECO:0007669"/>
    <property type="project" value="UniProtKB-UniRule"/>
</dbReference>
<dbReference type="InterPro" id="IPR011258">
    <property type="entry name" value="BPG-indep_PGM_N"/>
</dbReference>
<evidence type="ECO:0000256" key="7">
    <source>
        <dbReference type="ARBA" id="ARBA00023211"/>
    </source>
</evidence>
<evidence type="ECO:0000256" key="10">
    <source>
        <dbReference type="NCBIfam" id="TIGR01307"/>
    </source>
</evidence>
<dbReference type="InterPro" id="IPR017850">
    <property type="entry name" value="Alkaline_phosphatase_core_sf"/>
</dbReference>
<keyword evidence="17" id="KW-1185">Reference proteome</keyword>
<feature type="binding site" evidence="9 12">
    <location>
        <begin position="258"/>
        <end position="261"/>
    </location>
    <ligand>
        <name>substrate</name>
    </ligand>
</feature>
<dbReference type="GO" id="GO:0006096">
    <property type="term" value="P:glycolytic process"/>
    <property type="evidence" value="ECO:0007669"/>
    <property type="project" value="UniProtKB-UniRule"/>
</dbReference>
<feature type="domain" description="BPG-independent PGAM N-terminal" evidence="15">
    <location>
        <begin position="84"/>
        <end position="296"/>
    </location>
</feature>
<evidence type="ECO:0000256" key="9">
    <source>
        <dbReference type="HAMAP-Rule" id="MF_01038"/>
    </source>
</evidence>
<evidence type="ECO:0000256" key="12">
    <source>
        <dbReference type="PIRSR" id="PIRSR001492-2"/>
    </source>
</evidence>
<name>A0A1G6XSC6_9BACT</name>
<dbReference type="PANTHER" id="PTHR31637">
    <property type="entry name" value="2,3-BISPHOSPHOGLYCERATE-INDEPENDENT PHOSPHOGLYCERATE MUTASE"/>
    <property type="match status" value="1"/>
</dbReference>
<dbReference type="AlphaFoldDB" id="A0A1G6XSC6"/>
<dbReference type="SUPFAM" id="SSF64158">
    <property type="entry name" value="2,3-Bisphosphoglycerate-independent phosphoglycerate mutase, substrate-binding domain"/>
    <property type="match status" value="1"/>
</dbReference>
<dbReference type="Gene3D" id="3.40.720.10">
    <property type="entry name" value="Alkaline Phosphatase, subunit A"/>
    <property type="match status" value="1"/>
</dbReference>
<dbReference type="GO" id="GO:0030145">
    <property type="term" value="F:manganese ion binding"/>
    <property type="evidence" value="ECO:0007669"/>
    <property type="project" value="UniProtKB-UniRule"/>
</dbReference>
<evidence type="ECO:0000256" key="6">
    <source>
        <dbReference type="ARBA" id="ARBA00023152"/>
    </source>
</evidence>
<keyword evidence="6 9" id="KW-0324">Glycolysis</keyword>
<evidence type="ECO:0000256" key="3">
    <source>
        <dbReference type="ARBA" id="ARBA00004798"/>
    </source>
</evidence>
<feature type="binding site" evidence="9 13">
    <location>
        <position position="404"/>
    </location>
    <ligand>
        <name>Mn(2+)</name>
        <dbReference type="ChEBI" id="CHEBI:29035"/>
        <label>1</label>
    </ligand>
</feature>
<dbReference type="GO" id="GO:0005829">
    <property type="term" value="C:cytosol"/>
    <property type="evidence" value="ECO:0007669"/>
    <property type="project" value="TreeGrafter"/>
</dbReference>
<comment type="subunit">
    <text evidence="9">Monomer.</text>
</comment>
<keyword evidence="5 9" id="KW-0479">Metal-binding</keyword>
<reference evidence="17" key="1">
    <citation type="submission" date="2016-10" db="EMBL/GenBank/DDBJ databases">
        <authorList>
            <person name="Varghese N."/>
            <person name="Submissions S."/>
        </authorList>
    </citation>
    <scope>NUCLEOTIDE SEQUENCE [LARGE SCALE GENOMIC DNA]</scope>
    <source>
        <strain evidence="17">DSM 8987</strain>
    </source>
</reference>
<dbReference type="InterPro" id="IPR005995">
    <property type="entry name" value="Pgm_bpd_ind"/>
</dbReference>
<feature type="active site" description="Phosphoserine intermediate" evidence="9 11">
    <location>
        <position position="64"/>
    </location>
</feature>
<dbReference type="Gene3D" id="3.40.1450.10">
    <property type="entry name" value="BPG-independent phosphoglycerate mutase, domain B"/>
    <property type="match status" value="1"/>
</dbReference>